<keyword evidence="1" id="KW-1133">Transmembrane helix</keyword>
<keyword evidence="1" id="KW-0812">Transmembrane</keyword>
<feature type="transmembrane region" description="Helical" evidence="1">
    <location>
        <begin position="14"/>
        <end position="32"/>
    </location>
</feature>
<protein>
    <submittedName>
        <fullName evidence="3">Uncharacterized protein</fullName>
    </submittedName>
</protein>
<name>A0AA85J2E0_TRIRE</name>
<evidence type="ECO:0000313" key="2">
    <source>
        <dbReference type="Proteomes" id="UP000050795"/>
    </source>
</evidence>
<evidence type="ECO:0000313" key="3">
    <source>
        <dbReference type="WBParaSite" id="TREG1_139720.1"/>
    </source>
</evidence>
<sequence length="98" mass="11505">MGCDDLKSKYLLEWVFFLNMDIIKCPFSLLLTRQSRNGSSPMSDSAFDVNWILEYRLFIFSRNELCRSRFSATKVSSTYLNHILGVSMLEKIFLNLFM</sequence>
<dbReference type="AlphaFoldDB" id="A0AA85J2E0"/>
<keyword evidence="2" id="KW-1185">Reference proteome</keyword>
<dbReference type="WBParaSite" id="TREG1_139720.1">
    <property type="protein sequence ID" value="TREG1_139720.1"/>
    <property type="gene ID" value="TREG1_139720"/>
</dbReference>
<evidence type="ECO:0000256" key="1">
    <source>
        <dbReference type="SAM" id="Phobius"/>
    </source>
</evidence>
<reference evidence="2" key="1">
    <citation type="submission" date="2022-06" db="EMBL/GenBank/DDBJ databases">
        <authorList>
            <person name="Berger JAMES D."/>
            <person name="Berger JAMES D."/>
        </authorList>
    </citation>
    <scope>NUCLEOTIDE SEQUENCE [LARGE SCALE GENOMIC DNA]</scope>
</reference>
<dbReference type="Proteomes" id="UP000050795">
    <property type="component" value="Unassembled WGS sequence"/>
</dbReference>
<keyword evidence="1" id="KW-0472">Membrane</keyword>
<reference evidence="3" key="2">
    <citation type="submission" date="2023-11" db="UniProtKB">
        <authorList>
            <consortium name="WormBaseParasite"/>
        </authorList>
    </citation>
    <scope>IDENTIFICATION</scope>
</reference>
<accession>A0AA85J2E0</accession>
<organism evidence="2 3">
    <name type="scientific">Trichobilharzia regenti</name>
    <name type="common">Nasal bird schistosome</name>
    <dbReference type="NCBI Taxonomy" id="157069"/>
    <lineage>
        <taxon>Eukaryota</taxon>
        <taxon>Metazoa</taxon>
        <taxon>Spiralia</taxon>
        <taxon>Lophotrochozoa</taxon>
        <taxon>Platyhelminthes</taxon>
        <taxon>Trematoda</taxon>
        <taxon>Digenea</taxon>
        <taxon>Strigeidida</taxon>
        <taxon>Schistosomatoidea</taxon>
        <taxon>Schistosomatidae</taxon>
        <taxon>Trichobilharzia</taxon>
    </lineage>
</organism>
<proteinExistence type="predicted"/>